<dbReference type="EMBL" id="AP018553">
    <property type="protein sequence ID" value="BBD72443.1"/>
    <property type="molecule type" value="Genomic_DNA"/>
</dbReference>
<dbReference type="AlphaFoldDB" id="A0A348B2P1"/>
<accession>A0A348B2P1</accession>
<evidence type="ECO:0000313" key="3">
    <source>
        <dbReference type="EMBL" id="GGT97105.1"/>
    </source>
</evidence>
<dbReference type="Proteomes" id="UP000616143">
    <property type="component" value="Unassembled WGS sequence"/>
</dbReference>
<organism evidence="2 4">
    <name type="scientific">Sulfodiicoccus acidiphilus</name>
    <dbReference type="NCBI Taxonomy" id="1670455"/>
    <lineage>
        <taxon>Archaea</taxon>
        <taxon>Thermoproteota</taxon>
        <taxon>Thermoprotei</taxon>
        <taxon>Sulfolobales</taxon>
        <taxon>Sulfolobaceae</taxon>
        <taxon>Sulfodiicoccus</taxon>
    </lineage>
</organism>
<sequence>MRRTPRTHTLPRSVLWGLLPSLPFLFLFRDPLPLALGLLVGPSHMFLDVFKERGIYVKKGGRRRIALAHFSYDDPLVNGLAVLLGALMLFASMRLHTYHYYNYYS</sequence>
<name>A0A348B2P1_9CREN</name>
<dbReference type="Pfam" id="PF06939">
    <property type="entry name" value="DUF1286"/>
    <property type="match status" value="1"/>
</dbReference>
<gene>
    <name evidence="3" type="ORF">GCM10007116_13260</name>
    <name evidence="2" type="ORF">HS1genome_0832</name>
</gene>
<evidence type="ECO:0000313" key="4">
    <source>
        <dbReference type="Proteomes" id="UP000276741"/>
    </source>
</evidence>
<reference evidence="3" key="1">
    <citation type="journal article" date="2014" name="Int. J. Syst. Evol. Microbiol.">
        <title>Complete genome sequence of Corynebacterium casei LMG S-19264T (=DSM 44701T), isolated from a smear-ripened cheese.</title>
        <authorList>
            <consortium name="US DOE Joint Genome Institute (JGI-PGF)"/>
            <person name="Walter F."/>
            <person name="Albersmeier A."/>
            <person name="Kalinowski J."/>
            <person name="Ruckert C."/>
        </authorList>
    </citation>
    <scope>NUCLEOTIDE SEQUENCE</scope>
    <source>
        <strain evidence="3">JCM 31740</strain>
    </source>
</reference>
<keyword evidence="1" id="KW-0472">Membrane</keyword>
<dbReference type="Proteomes" id="UP000276741">
    <property type="component" value="Chromosome"/>
</dbReference>
<dbReference type="EMBL" id="BMQS01000011">
    <property type="protein sequence ID" value="GGT97105.1"/>
    <property type="molecule type" value="Genomic_DNA"/>
</dbReference>
<keyword evidence="4" id="KW-1185">Reference proteome</keyword>
<evidence type="ECO:0008006" key="5">
    <source>
        <dbReference type="Google" id="ProtNLM"/>
    </source>
</evidence>
<dbReference type="InterPro" id="IPR009705">
    <property type="entry name" value="DUF1286"/>
</dbReference>
<keyword evidence="1" id="KW-0812">Transmembrane</keyword>
<feature type="transmembrane region" description="Helical" evidence="1">
    <location>
        <begin position="76"/>
        <end position="95"/>
    </location>
</feature>
<reference evidence="2" key="3">
    <citation type="journal article" date="2019" name="BMC Res. Notes">
        <title>Complete genome sequence of the Sulfodiicoccus acidiphilus strain HS-1T, the first crenarchaeon that lacks polB3, isolated from an acidic hot spring in Ohwaku-dani, Hakone, Japan.</title>
        <authorList>
            <person name="Sakai H.D."/>
            <person name="Kurosawa N."/>
        </authorList>
    </citation>
    <scope>NUCLEOTIDE SEQUENCE</scope>
    <source>
        <strain evidence="2">HS-1</strain>
    </source>
</reference>
<proteinExistence type="predicted"/>
<dbReference type="KEGG" id="sacd:HS1genome_0832"/>
<reference evidence="3" key="4">
    <citation type="submission" date="2020-09" db="EMBL/GenBank/DDBJ databases">
        <authorList>
            <person name="Sun Q."/>
            <person name="Ohkuma M."/>
        </authorList>
    </citation>
    <scope>NUCLEOTIDE SEQUENCE</scope>
    <source>
        <strain evidence="3">JCM 31740</strain>
    </source>
</reference>
<evidence type="ECO:0000256" key="1">
    <source>
        <dbReference type="SAM" id="Phobius"/>
    </source>
</evidence>
<reference evidence="4" key="2">
    <citation type="submission" date="2018-04" db="EMBL/GenBank/DDBJ databases">
        <title>Complete genome sequence of Sulfodiicoccus acidiphilus strain HS-1.</title>
        <authorList>
            <person name="Sakai H.D."/>
            <person name="Kurosawa N."/>
        </authorList>
    </citation>
    <scope>NUCLEOTIDE SEQUENCE [LARGE SCALE GENOMIC DNA]</scope>
    <source>
        <strain evidence="4">HS-1</strain>
    </source>
</reference>
<keyword evidence="1" id="KW-1133">Transmembrane helix</keyword>
<evidence type="ECO:0000313" key="2">
    <source>
        <dbReference type="EMBL" id="BBD72443.1"/>
    </source>
</evidence>
<protein>
    <recommendedName>
        <fullName evidence="5">DUF1286 domain-containing protein</fullName>
    </recommendedName>
</protein>